<evidence type="ECO:0000256" key="4">
    <source>
        <dbReference type="ARBA" id="ARBA00022692"/>
    </source>
</evidence>
<evidence type="ECO:0000256" key="3">
    <source>
        <dbReference type="ARBA" id="ARBA00022448"/>
    </source>
</evidence>
<dbReference type="PRINTS" id="PR00783">
    <property type="entry name" value="MINTRINSICP"/>
</dbReference>
<comment type="subcellular location">
    <subcellularLocation>
        <location evidence="1">Membrane</location>
        <topology evidence="1">Multi-pass membrane protein</topology>
    </subcellularLocation>
</comment>
<dbReference type="Gene3D" id="1.20.1080.10">
    <property type="entry name" value="Glycerol uptake facilitator protein"/>
    <property type="match status" value="1"/>
</dbReference>
<dbReference type="GO" id="GO:0015250">
    <property type="term" value="F:water channel activity"/>
    <property type="evidence" value="ECO:0007669"/>
    <property type="project" value="TreeGrafter"/>
</dbReference>
<gene>
    <name evidence="8" type="ORF">EDS130_LOCUS12280</name>
</gene>
<dbReference type="EMBL" id="CAJNOJ010000046">
    <property type="protein sequence ID" value="CAF0949911.1"/>
    <property type="molecule type" value="Genomic_DNA"/>
</dbReference>
<dbReference type="AlphaFoldDB" id="A0A814D2B8"/>
<evidence type="ECO:0000256" key="5">
    <source>
        <dbReference type="ARBA" id="ARBA00022989"/>
    </source>
</evidence>
<dbReference type="PANTHER" id="PTHR19139">
    <property type="entry name" value="AQUAPORIN TRANSPORTER"/>
    <property type="match status" value="1"/>
</dbReference>
<dbReference type="CDD" id="cd00333">
    <property type="entry name" value="MIP"/>
    <property type="match status" value="1"/>
</dbReference>
<feature type="transmembrane region" description="Helical" evidence="7">
    <location>
        <begin position="413"/>
        <end position="437"/>
    </location>
</feature>
<reference evidence="8" key="1">
    <citation type="submission" date="2021-02" db="EMBL/GenBank/DDBJ databases">
        <authorList>
            <person name="Nowell W R."/>
        </authorList>
    </citation>
    <scope>NUCLEOTIDE SEQUENCE</scope>
</reference>
<protein>
    <recommendedName>
        <fullName evidence="10">Aquaporin-like protein</fullName>
    </recommendedName>
</protein>
<feature type="transmembrane region" description="Helical" evidence="7">
    <location>
        <begin position="389"/>
        <end position="407"/>
    </location>
</feature>
<dbReference type="SUPFAM" id="SSF81338">
    <property type="entry name" value="Aquaporin-like"/>
    <property type="match status" value="1"/>
</dbReference>
<dbReference type="OrthoDB" id="3222at2759"/>
<dbReference type="Proteomes" id="UP000663852">
    <property type="component" value="Unassembled WGS sequence"/>
</dbReference>
<evidence type="ECO:0000256" key="7">
    <source>
        <dbReference type="SAM" id="Phobius"/>
    </source>
</evidence>
<evidence type="ECO:0000313" key="9">
    <source>
        <dbReference type="Proteomes" id="UP000663852"/>
    </source>
</evidence>
<proteinExistence type="inferred from homology"/>
<feature type="transmembrane region" description="Helical" evidence="7">
    <location>
        <begin position="458"/>
        <end position="480"/>
    </location>
</feature>
<feature type="transmembrane region" description="Helical" evidence="7">
    <location>
        <begin position="592"/>
        <end position="610"/>
    </location>
</feature>
<comment type="caution">
    <text evidence="8">The sequence shown here is derived from an EMBL/GenBank/DDBJ whole genome shotgun (WGS) entry which is preliminary data.</text>
</comment>
<keyword evidence="5 7" id="KW-1133">Transmembrane helix</keyword>
<evidence type="ECO:0000256" key="6">
    <source>
        <dbReference type="ARBA" id="ARBA00023136"/>
    </source>
</evidence>
<evidence type="ECO:0000313" key="8">
    <source>
        <dbReference type="EMBL" id="CAF0949911.1"/>
    </source>
</evidence>
<accession>A0A814D2B8</accession>
<dbReference type="InterPro" id="IPR000425">
    <property type="entry name" value="MIP"/>
</dbReference>
<dbReference type="PROSITE" id="PS00221">
    <property type="entry name" value="MIP"/>
    <property type="match status" value="1"/>
</dbReference>
<dbReference type="GO" id="GO:0005886">
    <property type="term" value="C:plasma membrane"/>
    <property type="evidence" value="ECO:0007669"/>
    <property type="project" value="TreeGrafter"/>
</dbReference>
<comment type="similarity">
    <text evidence="2">Belongs to the MIP/aquaporin (TC 1.A.8) family.</text>
</comment>
<evidence type="ECO:0000256" key="1">
    <source>
        <dbReference type="ARBA" id="ARBA00004141"/>
    </source>
</evidence>
<dbReference type="Pfam" id="PF00230">
    <property type="entry name" value="MIP"/>
    <property type="match status" value="1"/>
</dbReference>
<feature type="transmembrane region" description="Helical" evidence="7">
    <location>
        <begin position="549"/>
        <end position="572"/>
    </location>
</feature>
<name>A0A814D2B8_ADIRI</name>
<dbReference type="InterPro" id="IPR034294">
    <property type="entry name" value="Aquaporin_transptr"/>
</dbReference>
<dbReference type="InterPro" id="IPR022357">
    <property type="entry name" value="MIP_CS"/>
</dbReference>
<keyword evidence="3" id="KW-0813">Transport</keyword>
<dbReference type="PANTHER" id="PTHR19139:SF284">
    <property type="entry name" value="AQUAPORIN"/>
    <property type="match status" value="1"/>
</dbReference>
<dbReference type="InterPro" id="IPR023271">
    <property type="entry name" value="Aquaporin-like"/>
</dbReference>
<sequence>MVDLFRGLQSSSTFVYFIVHSFLFTVHSDPTIGKVSTARFTSIDQLNTGTTWISNQLTVEQCLCTALLQYTNVLLFNSYSNGSCQLFFALPYTYTMEYRNDSTIILLSPLPPRDQAPCCSNLPWLMSRIVNSSTTTLTLKHPSHLIIDDFNYLVVLYNSYTVNRYSRSTMLLNSTISVGVFTEALSYYNRQYFLTKGISHTSDLAIYSMDTLANTATVGIARDPRDYVFIRNGSIMVVSIQTLQLISFYNVISPTSYTLAFSLSAPEAPNKIYRVNDSLLYITTLTTNRPIYTLTYDSTDNNWTWGSLPATTSDIGEGNFQQPFHHLIIIKTLIDINRPMASQTSEQTEIFLRSPDEIAFIKKTNIIKIADPNIPVEDNNKFIQVIRPLLIELIGTALFVLIGLWGACSNGGVIAAALSFGLALMVLSGSFGHISGVHFNPSVTIGLLIAGEIQPVMAILYVVMQLLGGIAAGGLLRLLLASHPYVGCKGGATVLTTYAAVNRTVDNRVVYYMADQVTWWQGILIEAIVTFVLVTVIIMVALDSKSKTGLAPVLIGFTLGVNILAVGAYTGGSLNPARSLGPAIFANVWNEHYVYWIGPLAGAVVAALLYRTVWAHHDRRMFVKRTNAVVKH</sequence>
<keyword evidence="6 7" id="KW-0472">Membrane</keyword>
<evidence type="ECO:0008006" key="10">
    <source>
        <dbReference type="Google" id="ProtNLM"/>
    </source>
</evidence>
<organism evidence="8 9">
    <name type="scientific">Adineta ricciae</name>
    <name type="common">Rotifer</name>
    <dbReference type="NCBI Taxonomy" id="249248"/>
    <lineage>
        <taxon>Eukaryota</taxon>
        <taxon>Metazoa</taxon>
        <taxon>Spiralia</taxon>
        <taxon>Gnathifera</taxon>
        <taxon>Rotifera</taxon>
        <taxon>Eurotatoria</taxon>
        <taxon>Bdelloidea</taxon>
        <taxon>Adinetida</taxon>
        <taxon>Adinetidae</taxon>
        <taxon>Adineta</taxon>
    </lineage>
</organism>
<feature type="transmembrane region" description="Helical" evidence="7">
    <location>
        <begin position="519"/>
        <end position="542"/>
    </location>
</feature>
<evidence type="ECO:0000256" key="2">
    <source>
        <dbReference type="ARBA" id="ARBA00006175"/>
    </source>
</evidence>
<keyword evidence="4 7" id="KW-0812">Transmembrane</keyword>